<organism evidence="11 12">
    <name type="scientific">Mesonia sediminis</name>
    <dbReference type="NCBI Taxonomy" id="1703946"/>
    <lineage>
        <taxon>Bacteria</taxon>
        <taxon>Pseudomonadati</taxon>
        <taxon>Bacteroidota</taxon>
        <taxon>Flavobacteriia</taxon>
        <taxon>Flavobacteriales</taxon>
        <taxon>Flavobacteriaceae</taxon>
        <taxon>Mesonia</taxon>
    </lineage>
</organism>
<feature type="transmembrane region" description="Helical" evidence="10">
    <location>
        <begin position="269"/>
        <end position="290"/>
    </location>
</feature>
<keyword evidence="12" id="KW-1185">Reference proteome</keyword>
<evidence type="ECO:0000256" key="10">
    <source>
        <dbReference type="SAM" id="Phobius"/>
    </source>
</evidence>
<dbReference type="EMBL" id="JBHULZ010000041">
    <property type="protein sequence ID" value="MFD2698041.1"/>
    <property type="molecule type" value="Genomic_DNA"/>
</dbReference>
<feature type="transmembrane region" description="Helical" evidence="10">
    <location>
        <begin position="45"/>
        <end position="64"/>
    </location>
</feature>
<evidence type="ECO:0000313" key="12">
    <source>
        <dbReference type="Proteomes" id="UP001597357"/>
    </source>
</evidence>
<keyword evidence="2" id="KW-0813">Transport</keyword>
<dbReference type="InterPro" id="IPR048279">
    <property type="entry name" value="MdtK-like"/>
</dbReference>
<feature type="transmembrane region" description="Helical" evidence="10">
    <location>
        <begin position="132"/>
        <end position="153"/>
    </location>
</feature>
<sequence length="442" mass="48876">MGHKISFKEINQIAIPAIIAGIAEPLISLTDIAVIGNVQNNSVEALAAAGIVGSFLSAIIWIVAQTKTAISAIISQHLGANRLHAVKTLVPQAIFFNFILSLFIYAITAYFARAIFSAYNAEGLILNYAQEYYTIRALGYPLTLVTFAIFGVFRGLQNTLWAMKCSLLGAAVNVGLDFALVYGVEGLIKPMHLAGAAYASVIAQACMLALAFYYFLKKTPFHLKLSFRLNPKLKPLLSMAANLFVRTAALNFAIYLANAYATGYGKNYIAAQSILMNIWLFFSFFIDGYANAGNAISGRLLGARDYQKLWHLSKDISKYALIIALLLMGFCAIFYNEIGLLFNKDPRVLALFASVFWMVLLMQPVNALAFMFDGIFKGLGEAKYLRNVLLAATFLGFTPALLLADYFGLKLYAVWIGFFVWMLIRSSALIIRFRQKYLKQSL</sequence>
<gene>
    <name evidence="11" type="ORF">ACFSQ0_08565</name>
</gene>
<feature type="transmembrane region" description="Helical" evidence="10">
    <location>
        <begin position="85"/>
        <end position="112"/>
    </location>
</feature>
<feature type="transmembrane region" description="Helical" evidence="10">
    <location>
        <begin position="316"/>
        <end position="336"/>
    </location>
</feature>
<evidence type="ECO:0000256" key="6">
    <source>
        <dbReference type="ARBA" id="ARBA00022989"/>
    </source>
</evidence>
<feature type="transmembrane region" description="Helical" evidence="10">
    <location>
        <begin position="384"/>
        <end position="406"/>
    </location>
</feature>
<evidence type="ECO:0000256" key="3">
    <source>
        <dbReference type="ARBA" id="ARBA00022449"/>
    </source>
</evidence>
<evidence type="ECO:0000256" key="1">
    <source>
        <dbReference type="ARBA" id="ARBA00004651"/>
    </source>
</evidence>
<dbReference type="Proteomes" id="UP001597357">
    <property type="component" value="Unassembled WGS sequence"/>
</dbReference>
<feature type="transmembrane region" description="Helical" evidence="10">
    <location>
        <begin position="165"/>
        <end position="184"/>
    </location>
</feature>
<dbReference type="Pfam" id="PF01554">
    <property type="entry name" value="MatE"/>
    <property type="match status" value="2"/>
</dbReference>
<dbReference type="RefSeq" id="WP_379046952.1">
    <property type="nucleotide sequence ID" value="NZ_JBHULZ010000041.1"/>
</dbReference>
<evidence type="ECO:0000256" key="7">
    <source>
        <dbReference type="ARBA" id="ARBA00023065"/>
    </source>
</evidence>
<protein>
    <recommendedName>
        <fullName evidence="9">Multidrug-efflux transporter</fullName>
    </recommendedName>
</protein>
<evidence type="ECO:0000313" key="11">
    <source>
        <dbReference type="EMBL" id="MFD2698041.1"/>
    </source>
</evidence>
<dbReference type="PANTHER" id="PTHR43298:SF2">
    <property type="entry name" value="FMN_FAD EXPORTER YEEO-RELATED"/>
    <property type="match status" value="1"/>
</dbReference>
<comment type="caution">
    <text evidence="11">The sequence shown here is derived from an EMBL/GenBank/DDBJ whole genome shotgun (WGS) entry which is preliminary data.</text>
</comment>
<evidence type="ECO:0000256" key="9">
    <source>
        <dbReference type="ARBA" id="ARBA00031636"/>
    </source>
</evidence>
<feature type="transmembrane region" description="Helical" evidence="10">
    <location>
        <begin position="236"/>
        <end position="257"/>
    </location>
</feature>
<dbReference type="InterPro" id="IPR002528">
    <property type="entry name" value="MATE_fam"/>
</dbReference>
<evidence type="ECO:0000256" key="5">
    <source>
        <dbReference type="ARBA" id="ARBA00022692"/>
    </source>
</evidence>
<dbReference type="PANTHER" id="PTHR43298">
    <property type="entry name" value="MULTIDRUG RESISTANCE PROTEIN NORM-RELATED"/>
    <property type="match status" value="1"/>
</dbReference>
<dbReference type="PIRSF" id="PIRSF006603">
    <property type="entry name" value="DinF"/>
    <property type="match status" value="1"/>
</dbReference>
<keyword evidence="4" id="KW-1003">Cell membrane</keyword>
<dbReference type="InterPro" id="IPR050222">
    <property type="entry name" value="MATE_MdtK"/>
</dbReference>
<keyword evidence="6 10" id="KW-1133">Transmembrane helix</keyword>
<keyword evidence="3" id="KW-0050">Antiport</keyword>
<name>A0ABW5SE56_9FLAO</name>
<feature type="transmembrane region" description="Helical" evidence="10">
    <location>
        <begin position="348"/>
        <end position="372"/>
    </location>
</feature>
<accession>A0ABW5SE56</accession>
<keyword evidence="8 10" id="KW-0472">Membrane</keyword>
<keyword evidence="5 10" id="KW-0812">Transmembrane</keyword>
<proteinExistence type="predicted"/>
<feature type="transmembrane region" description="Helical" evidence="10">
    <location>
        <begin position="412"/>
        <end position="431"/>
    </location>
</feature>
<dbReference type="NCBIfam" id="TIGR00797">
    <property type="entry name" value="matE"/>
    <property type="match status" value="1"/>
</dbReference>
<comment type="subcellular location">
    <subcellularLocation>
        <location evidence="1">Cell membrane</location>
        <topology evidence="1">Multi-pass membrane protein</topology>
    </subcellularLocation>
</comment>
<feature type="transmembrane region" description="Helical" evidence="10">
    <location>
        <begin position="196"/>
        <end position="216"/>
    </location>
</feature>
<reference evidence="12" key="1">
    <citation type="journal article" date="2019" name="Int. J. Syst. Evol. Microbiol.">
        <title>The Global Catalogue of Microorganisms (GCM) 10K type strain sequencing project: providing services to taxonomists for standard genome sequencing and annotation.</title>
        <authorList>
            <consortium name="The Broad Institute Genomics Platform"/>
            <consortium name="The Broad Institute Genome Sequencing Center for Infectious Disease"/>
            <person name="Wu L."/>
            <person name="Ma J."/>
        </authorList>
    </citation>
    <scope>NUCLEOTIDE SEQUENCE [LARGE SCALE GENOMIC DNA]</scope>
    <source>
        <strain evidence="12">KCTC 42255</strain>
    </source>
</reference>
<keyword evidence="7" id="KW-0406">Ion transport</keyword>
<evidence type="ECO:0000256" key="8">
    <source>
        <dbReference type="ARBA" id="ARBA00023136"/>
    </source>
</evidence>
<evidence type="ECO:0000256" key="2">
    <source>
        <dbReference type="ARBA" id="ARBA00022448"/>
    </source>
</evidence>
<evidence type="ECO:0000256" key="4">
    <source>
        <dbReference type="ARBA" id="ARBA00022475"/>
    </source>
</evidence>
<feature type="transmembrane region" description="Helical" evidence="10">
    <location>
        <begin position="12"/>
        <end position="33"/>
    </location>
</feature>